<protein>
    <submittedName>
        <fullName evidence="8">REPRODUCTIVE MERISTEM 39, REDUCED VERNALIZATION RESPONSE 1</fullName>
    </submittedName>
</protein>
<dbReference type="GO" id="GO:0005634">
    <property type="term" value="C:nucleus"/>
    <property type="evidence" value="ECO:0007669"/>
    <property type="project" value="UniProtKB-SubCell"/>
</dbReference>
<evidence type="ECO:0000256" key="5">
    <source>
        <dbReference type="ARBA" id="ARBA00023242"/>
    </source>
</evidence>
<gene>
    <name evidence="8" type="ORF">HRI_000555400</name>
</gene>
<dbReference type="Proteomes" id="UP001165190">
    <property type="component" value="Unassembled WGS sequence"/>
</dbReference>
<evidence type="ECO:0000313" key="9">
    <source>
        <dbReference type="Proteomes" id="UP001165190"/>
    </source>
</evidence>
<dbReference type="InterPro" id="IPR015300">
    <property type="entry name" value="DNA-bd_pseudobarrel_sf"/>
</dbReference>
<accession>A0A9W7H2W7</accession>
<evidence type="ECO:0000256" key="1">
    <source>
        <dbReference type="ARBA" id="ARBA00004123"/>
    </source>
</evidence>
<feature type="domain" description="TF-B3" evidence="7">
    <location>
        <begin position="777"/>
        <end position="874"/>
    </location>
</feature>
<evidence type="ECO:0000256" key="4">
    <source>
        <dbReference type="ARBA" id="ARBA00023163"/>
    </source>
</evidence>
<evidence type="ECO:0000256" key="6">
    <source>
        <dbReference type="SAM" id="MobiDB-lite"/>
    </source>
</evidence>
<comment type="subcellular location">
    <subcellularLocation>
        <location evidence="1">Nucleus</location>
    </subcellularLocation>
</comment>
<dbReference type="InterPro" id="IPR044837">
    <property type="entry name" value="REM16-like"/>
</dbReference>
<dbReference type="InterPro" id="IPR003340">
    <property type="entry name" value="B3_DNA-bd"/>
</dbReference>
<proteinExistence type="predicted"/>
<dbReference type="PANTHER" id="PTHR31391:SF106">
    <property type="entry name" value="B3 DOMAIN-CONTAINING PROTEIN OS01G0723500"/>
    <property type="match status" value="1"/>
</dbReference>
<dbReference type="PROSITE" id="PS50863">
    <property type="entry name" value="B3"/>
    <property type="match status" value="4"/>
</dbReference>
<dbReference type="AlphaFoldDB" id="A0A9W7H2W7"/>
<feature type="region of interest" description="Disordered" evidence="6">
    <location>
        <begin position="441"/>
        <end position="464"/>
    </location>
</feature>
<feature type="region of interest" description="Disordered" evidence="6">
    <location>
        <begin position="112"/>
        <end position="139"/>
    </location>
</feature>
<dbReference type="CDD" id="cd10017">
    <property type="entry name" value="B3_DNA"/>
    <property type="match status" value="4"/>
</dbReference>
<dbReference type="PANTHER" id="PTHR31391">
    <property type="entry name" value="B3 DOMAIN-CONTAINING PROTEIN OS11G0197600-RELATED"/>
    <property type="match status" value="1"/>
</dbReference>
<dbReference type="OrthoDB" id="957832at2759"/>
<feature type="region of interest" description="Disordered" evidence="6">
    <location>
        <begin position="337"/>
        <end position="372"/>
    </location>
</feature>
<evidence type="ECO:0000259" key="7">
    <source>
        <dbReference type="PROSITE" id="PS50863"/>
    </source>
</evidence>
<sequence>MFTSKTPHFFKVILQDTIRVGVLGIPREFVRKYGNDLPNTVELEVPSGAIWKVELTKNNGRVRMQEGWREFAEHYSLEFGSFVVFRYEGNGHFGVLIFDRSASEIEYAHTRTEDDNDNVSAGRKRKMKSDSPCPLPQKKMRTGLKFEDSSSHISLDDPNSEKIELGNLKKNENSCGSKGQVAAGGEVNSACGSVKMEVLCCWQKLTDTEMAHSIQIANGFKRTENPVFLVFLRPSSFRYPYQMHIPLDFARKFLEGNKGNLTISNSVGKIWPMKYSTGAGNKTLHAQLYSGWQAFVEDNQLVVGDICAFELIKHPEILMKVSIYSLVKDAREACRPSSDKSIANRDRTRSLVNDTEPDCRQTPFPSSSKEFEVPKLNKQKKRMTFRYSAKELGGHNLPLNVFLTVMSHMSVANRVKTRRLVSNTEPNSAAYIASRSSSTLVSRKSKEKSHLPCPLPPKKMRTDSPIPAEQLNSEISVKPEALSCSQHLTATEKAHAVQIASAFKSTGNPICMVVMQRSFVSNKFVMGMPSDFAREFLTMQKCYVTLCNSAGKTWPAKYRRNADSKTLQPVLYCGWQAFVEDNHLGVGDMCVFELIKHPEILMKVTIYHVVENASKACSSLARGSMAKRVKTRSLVSDTEPTCQQSPCPSGSKKFKDPTDSYIEILDDSPLNQKTRKKLTSPCFQPCNVMRTNSSGSIQAKGIKLKKEKKSMNSQYIKKELWGELKYSAKDGSGRMSRCRRYLKPDLMGQNKIKPSTPTEKQGACIGASDFTTSNPSFSVVMRPAYVNSCTHLHIPWGFAERYLNNGEIILRVPDGRTWTVVCEIITANELRRARFHSSSWRPFVIGNELKVGDVCIFELTKDNGNLLEVVIHRKIEIS</sequence>
<evidence type="ECO:0000313" key="8">
    <source>
        <dbReference type="EMBL" id="GMI68861.1"/>
    </source>
</evidence>
<organism evidence="8 9">
    <name type="scientific">Hibiscus trionum</name>
    <name type="common">Flower of an hour</name>
    <dbReference type="NCBI Taxonomy" id="183268"/>
    <lineage>
        <taxon>Eukaryota</taxon>
        <taxon>Viridiplantae</taxon>
        <taxon>Streptophyta</taxon>
        <taxon>Embryophyta</taxon>
        <taxon>Tracheophyta</taxon>
        <taxon>Spermatophyta</taxon>
        <taxon>Magnoliopsida</taxon>
        <taxon>eudicotyledons</taxon>
        <taxon>Gunneridae</taxon>
        <taxon>Pentapetalae</taxon>
        <taxon>rosids</taxon>
        <taxon>malvids</taxon>
        <taxon>Malvales</taxon>
        <taxon>Malvaceae</taxon>
        <taxon>Malvoideae</taxon>
        <taxon>Hibiscus</taxon>
    </lineage>
</organism>
<dbReference type="SUPFAM" id="SSF101936">
    <property type="entry name" value="DNA-binding pseudobarrel domain"/>
    <property type="match status" value="4"/>
</dbReference>
<feature type="domain" description="TF-B3" evidence="7">
    <location>
        <begin position="8"/>
        <end position="101"/>
    </location>
</feature>
<feature type="compositionally biased region" description="Basic and acidic residues" evidence="6">
    <location>
        <begin position="337"/>
        <end position="349"/>
    </location>
</feature>
<dbReference type="EMBL" id="BSYR01000006">
    <property type="protein sequence ID" value="GMI68861.1"/>
    <property type="molecule type" value="Genomic_DNA"/>
</dbReference>
<feature type="domain" description="TF-B3" evidence="7">
    <location>
        <begin position="511"/>
        <end position="610"/>
    </location>
</feature>
<dbReference type="SMART" id="SM01019">
    <property type="entry name" value="B3"/>
    <property type="match status" value="4"/>
</dbReference>
<name>A0A9W7H2W7_HIBTR</name>
<evidence type="ECO:0000256" key="2">
    <source>
        <dbReference type="ARBA" id="ARBA00023015"/>
    </source>
</evidence>
<feature type="domain" description="TF-B3" evidence="7">
    <location>
        <begin position="228"/>
        <end position="327"/>
    </location>
</feature>
<evidence type="ECO:0000256" key="3">
    <source>
        <dbReference type="ARBA" id="ARBA00023125"/>
    </source>
</evidence>
<dbReference type="Gene3D" id="2.40.330.10">
    <property type="entry name" value="DNA-binding pseudobarrel domain"/>
    <property type="match status" value="4"/>
</dbReference>
<dbReference type="GO" id="GO:0003677">
    <property type="term" value="F:DNA binding"/>
    <property type="evidence" value="ECO:0007669"/>
    <property type="project" value="UniProtKB-KW"/>
</dbReference>
<keyword evidence="2" id="KW-0805">Transcription regulation</keyword>
<keyword evidence="5" id="KW-0539">Nucleus</keyword>
<keyword evidence="3" id="KW-0238">DNA-binding</keyword>
<dbReference type="Pfam" id="PF02362">
    <property type="entry name" value="B3"/>
    <property type="match status" value="4"/>
</dbReference>
<keyword evidence="9" id="KW-1185">Reference proteome</keyword>
<comment type="caution">
    <text evidence="8">The sequence shown here is derived from an EMBL/GenBank/DDBJ whole genome shotgun (WGS) entry which is preliminary data.</text>
</comment>
<reference evidence="8" key="1">
    <citation type="submission" date="2023-05" db="EMBL/GenBank/DDBJ databases">
        <title>Genome and transcriptome analyses reveal genes involved in the formation of fine ridges on petal epidermal cells in Hibiscus trionum.</title>
        <authorList>
            <person name="Koshimizu S."/>
            <person name="Masuda S."/>
            <person name="Ishii T."/>
            <person name="Shirasu K."/>
            <person name="Hoshino A."/>
            <person name="Arita M."/>
        </authorList>
    </citation>
    <scope>NUCLEOTIDE SEQUENCE</scope>
    <source>
        <strain evidence="8">Hamamatsu line</strain>
    </source>
</reference>
<keyword evidence="4" id="KW-0804">Transcription</keyword>